<reference evidence="1 2" key="1">
    <citation type="submission" date="2019-05" db="EMBL/GenBank/DDBJ databases">
        <title>Complete genome sequence of Pseudomonas Pseudomonas resinovorans.</title>
        <authorList>
            <person name="Chen H.-P."/>
        </authorList>
    </citation>
    <scope>NUCLEOTIDE SEQUENCE [LARGE SCALE GENOMIC DNA]</scope>
    <source>
        <strain evidence="1 2">TCU-CK1</strain>
    </source>
</reference>
<evidence type="ECO:0000313" key="1">
    <source>
        <dbReference type="EMBL" id="QHB28143.1"/>
    </source>
</evidence>
<sequence length="106" mass="12208">MLKQEADDVIERIRDDLKRHGVLIGYDPEFTSADFGCDLDYHIAQVREDPNNRVLRIAIHDEGLWAQLRQGTVYRCVVSDCRGKLFGIPIAIEPRTDASYTIQYKL</sequence>
<accession>A0AAE6RC49</accession>
<protein>
    <submittedName>
        <fullName evidence="1">2-keto-4-pentenoate hydratase</fullName>
    </submittedName>
</protein>
<proteinExistence type="predicted"/>
<evidence type="ECO:0000313" key="2">
    <source>
        <dbReference type="Proteomes" id="UP000464593"/>
    </source>
</evidence>
<gene>
    <name evidence="1" type="ORF">TCK1_2797</name>
</gene>
<name>A0AAE6RC49_9PSED</name>
<dbReference type="Proteomes" id="UP000464593">
    <property type="component" value="Chromosome"/>
</dbReference>
<dbReference type="AlphaFoldDB" id="A0AAE6RC49"/>
<dbReference type="RefSeq" id="WP_019097555.1">
    <property type="nucleotide sequence ID" value="NZ_CP040324.1"/>
</dbReference>
<organism evidence="1 2">
    <name type="scientific">Pseudomonas monteilii</name>
    <dbReference type="NCBI Taxonomy" id="76759"/>
    <lineage>
        <taxon>Bacteria</taxon>
        <taxon>Pseudomonadati</taxon>
        <taxon>Pseudomonadota</taxon>
        <taxon>Gammaproteobacteria</taxon>
        <taxon>Pseudomonadales</taxon>
        <taxon>Pseudomonadaceae</taxon>
        <taxon>Pseudomonas</taxon>
    </lineage>
</organism>
<dbReference type="EMBL" id="CP040324">
    <property type="protein sequence ID" value="QHB28143.1"/>
    <property type="molecule type" value="Genomic_DNA"/>
</dbReference>